<gene>
    <name evidence="3" type="ORF">SAMN05421540_10767</name>
</gene>
<dbReference type="NCBIfam" id="TIGR00750">
    <property type="entry name" value="lao"/>
    <property type="match status" value="1"/>
</dbReference>
<accession>A0A1H4C6B3</accession>
<reference evidence="3 4" key="1">
    <citation type="submission" date="2016-10" db="EMBL/GenBank/DDBJ databases">
        <authorList>
            <person name="de Groot N.N."/>
        </authorList>
    </citation>
    <scope>NUCLEOTIDE SEQUENCE [LARGE SCALE GENOMIC DNA]</scope>
    <source>
        <strain evidence="3 4">DSM 23581</strain>
    </source>
</reference>
<keyword evidence="4" id="KW-1185">Reference proteome</keyword>
<dbReference type="Gene3D" id="1.10.287.130">
    <property type="match status" value="1"/>
</dbReference>
<name>A0A1H4C6B3_9FLAO</name>
<feature type="region of interest" description="Disordered" evidence="2">
    <location>
        <begin position="1"/>
        <end position="23"/>
    </location>
</feature>
<dbReference type="NCBIfam" id="NF006958">
    <property type="entry name" value="PRK09435.1"/>
    <property type="match status" value="1"/>
</dbReference>
<sequence length="363" mass="39990">MAAKQTHSTALGNRENSACENLSQKSAERIKKLRRQKVDIKKLSNELLNSNLTALSQAITLVESQSNRHEDSVKKLIENCLPHAGNSVRIGITGVPGVGKSTFIESFGMHLISQGHKVAVLAVDPSSSISGGSILGDKTRMEKLVQSPHSYIRPTASGTSLGGVSRKTRESIALCEAAGFDIILIETVGVGQSETLVHSMTDFFLLLKLAGAGDELQGIKRGIIEMADAIVINKADGNNIDQAKSAKLEFNRALQLYPPKSNDWKPKVLLASGLKHQGIDKIWELIERFVKQTKSNQSFDDNRALQAKYWLTQSIEENLKKDFYSHSEIKIALKKELLKIDQKKTTAFEAAENLLKLYKKTKL</sequence>
<dbReference type="CDD" id="cd03114">
    <property type="entry name" value="MMAA-like"/>
    <property type="match status" value="1"/>
</dbReference>
<evidence type="ECO:0000313" key="3">
    <source>
        <dbReference type="EMBL" id="SEA55985.1"/>
    </source>
</evidence>
<dbReference type="RefSeq" id="WP_093244431.1">
    <property type="nucleotide sequence ID" value="NZ_FNQF01000007.1"/>
</dbReference>
<dbReference type="SUPFAM" id="SSF52540">
    <property type="entry name" value="P-loop containing nucleoside triphosphate hydrolases"/>
    <property type="match status" value="1"/>
</dbReference>
<organism evidence="3 4">
    <name type="scientific">Psychroflexus halocasei</name>
    <dbReference type="NCBI Taxonomy" id="908615"/>
    <lineage>
        <taxon>Bacteria</taxon>
        <taxon>Pseudomonadati</taxon>
        <taxon>Bacteroidota</taxon>
        <taxon>Flavobacteriia</taxon>
        <taxon>Flavobacteriales</taxon>
        <taxon>Flavobacteriaceae</taxon>
        <taxon>Psychroflexus</taxon>
    </lineage>
</organism>
<dbReference type="GO" id="GO:0005525">
    <property type="term" value="F:GTP binding"/>
    <property type="evidence" value="ECO:0007669"/>
    <property type="project" value="InterPro"/>
</dbReference>
<evidence type="ECO:0000256" key="2">
    <source>
        <dbReference type="SAM" id="MobiDB-lite"/>
    </source>
</evidence>
<dbReference type="Proteomes" id="UP000198820">
    <property type="component" value="Unassembled WGS sequence"/>
</dbReference>
<dbReference type="InterPro" id="IPR005129">
    <property type="entry name" value="GTPase_ArgK"/>
</dbReference>
<dbReference type="Pfam" id="PF03308">
    <property type="entry name" value="MeaB"/>
    <property type="match status" value="1"/>
</dbReference>
<evidence type="ECO:0000313" key="4">
    <source>
        <dbReference type="Proteomes" id="UP000198820"/>
    </source>
</evidence>
<evidence type="ECO:0000256" key="1">
    <source>
        <dbReference type="ARBA" id="ARBA00009625"/>
    </source>
</evidence>
<dbReference type="GO" id="GO:0003924">
    <property type="term" value="F:GTPase activity"/>
    <property type="evidence" value="ECO:0007669"/>
    <property type="project" value="InterPro"/>
</dbReference>
<dbReference type="PANTHER" id="PTHR23408">
    <property type="entry name" value="METHYLMALONYL-COA MUTASE"/>
    <property type="match status" value="1"/>
</dbReference>
<keyword evidence="3" id="KW-0418">Kinase</keyword>
<proteinExistence type="inferred from homology"/>
<comment type="similarity">
    <text evidence="1">Belongs to the SIMIBI class G3E GTPase family. ArgK/MeaB subfamily.</text>
</comment>
<dbReference type="EMBL" id="FNQF01000007">
    <property type="protein sequence ID" value="SEA55985.1"/>
    <property type="molecule type" value="Genomic_DNA"/>
</dbReference>
<dbReference type="AlphaFoldDB" id="A0A1H4C6B3"/>
<dbReference type="GO" id="GO:0016301">
    <property type="term" value="F:kinase activity"/>
    <property type="evidence" value="ECO:0007669"/>
    <property type="project" value="UniProtKB-KW"/>
</dbReference>
<dbReference type="PANTHER" id="PTHR23408:SF3">
    <property type="entry name" value="METHYLMALONIC ACIDURIA TYPE A PROTEIN, MITOCHONDRIAL"/>
    <property type="match status" value="1"/>
</dbReference>
<dbReference type="GO" id="GO:0005737">
    <property type="term" value="C:cytoplasm"/>
    <property type="evidence" value="ECO:0007669"/>
    <property type="project" value="TreeGrafter"/>
</dbReference>
<dbReference type="STRING" id="908615.SAMN05421540_10767"/>
<keyword evidence="3" id="KW-0808">Transferase</keyword>
<dbReference type="Gene3D" id="3.40.50.300">
    <property type="entry name" value="P-loop containing nucleotide triphosphate hydrolases"/>
    <property type="match status" value="1"/>
</dbReference>
<protein>
    <submittedName>
        <fullName evidence="3">LAO/AO transport system kinase</fullName>
    </submittedName>
</protein>
<dbReference type="Gene3D" id="1.20.5.170">
    <property type="match status" value="1"/>
</dbReference>
<dbReference type="InterPro" id="IPR027417">
    <property type="entry name" value="P-loop_NTPase"/>
</dbReference>